<dbReference type="NCBIfam" id="NF033855">
    <property type="entry name" value="tRNA_MNMC2"/>
    <property type="match status" value="1"/>
</dbReference>
<dbReference type="Pfam" id="PF05430">
    <property type="entry name" value="Methyltransf_30"/>
    <property type="match status" value="1"/>
</dbReference>
<evidence type="ECO:0000313" key="13">
    <source>
        <dbReference type="EMBL" id="TCS72725.1"/>
    </source>
</evidence>
<gene>
    <name evidence="10" type="primary">mnmC</name>
    <name evidence="13" type="ORF">EDC61_104141</name>
</gene>
<evidence type="ECO:0000256" key="4">
    <source>
        <dbReference type="ARBA" id="ARBA00022679"/>
    </source>
</evidence>
<comment type="caution">
    <text evidence="13">The sequence shown here is derived from an EMBL/GenBank/DDBJ whole genome shotgun (WGS) entry which is preliminary data.</text>
</comment>
<dbReference type="SUPFAM" id="SSF53335">
    <property type="entry name" value="S-adenosyl-L-methionine-dependent methyltransferases"/>
    <property type="match status" value="1"/>
</dbReference>
<dbReference type="GO" id="GO:0032259">
    <property type="term" value="P:methylation"/>
    <property type="evidence" value="ECO:0007669"/>
    <property type="project" value="UniProtKB-KW"/>
</dbReference>
<dbReference type="InterPro" id="IPR017610">
    <property type="entry name" value="tRNA_S-uridine_synth_MnmC_C"/>
</dbReference>
<proteinExistence type="inferred from homology"/>
<dbReference type="GO" id="GO:0002097">
    <property type="term" value="P:tRNA wobble base modification"/>
    <property type="evidence" value="ECO:0007669"/>
    <property type="project" value="UniProtKB-UniRule"/>
</dbReference>
<dbReference type="Gene3D" id="3.30.9.10">
    <property type="entry name" value="D-Amino Acid Oxidase, subunit A, domain 2"/>
    <property type="match status" value="1"/>
</dbReference>
<dbReference type="InterPro" id="IPR036188">
    <property type="entry name" value="FAD/NAD-bd_sf"/>
</dbReference>
<dbReference type="EMBL" id="SLZY01000004">
    <property type="protein sequence ID" value="TCS72725.1"/>
    <property type="molecule type" value="Genomic_DNA"/>
</dbReference>
<evidence type="ECO:0000259" key="12">
    <source>
        <dbReference type="Pfam" id="PF05430"/>
    </source>
</evidence>
<comment type="similarity">
    <text evidence="10">In the C-terminal section; belongs to the DAO family.</text>
</comment>
<dbReference type="OrthoDB" id="9786494at2"/>
<dbReference type="PANTHER" id="PTHR13847">
    <property type="entry name" value="SARCOSINE DEHYDROGENASE-RELATED"/>
    <property type="match status" value="1"/>
</dbReference>
<dbReference type="NCBIfam" id="NF002481">
    <property type="entry name" value="PRK01747.1-2"/>
    <property type="match status" value="1"/>
</dbReference>
<keyword evidence="8 10" id="KW-0560">Oxidoreductase</keyword>
<dbReference type="InterPro" id="IPR047785">
    <property type="entry name" value="tRNA_MNMC2"/>
</dbReference>
<keyword evidence="1 10" id="KW-0963">Cytoplasm</keyword>
<dbReference type="InterPro" id="IPR006076">
    <property type="entry name" value="FAD-dep_OxRdtase"/>
</dbReference>
<comment type="similarity">
    <text evidence="10">In the N-terminal section; belongs to the methyltransferase superfamily. tRNA (mnm(5)s(2)U34)-methyltransferase family.</text>
</comment>
<dbReference type="NCBIfam" id="TIGR03197">
    <property type="entry name" value="MnmC_Cterm"/>
    <property type="match status" value="1"/>
</dbReference>
<dbReference type="RefSeq" id="WP_126462552.1">
    <property type="nucleotide sequence ID" value="NZ_AP018721.1"/>
</dbReference>
<keyword evidence="3 10" id="KW-0285">Flavoprotein</keyword>
<evidence type="ECO:0000256" key="5">
    <source>
        <dbReference type="ARBA" id="ARBA00022691"/>
    </source>
</evidence>
<evidence type="ECO:0000256" key="7">
    <source>
        <dbReference type="ARBA" id="ARBA00022827"/>
    </source>
</evidence>
<organism evidence="13 14">
    <name type="scientific">Sulfuritortus calidifontis</name>
    <dbReference type="NCBI Taxonomy" id="1914471"/>
    <lineage>
        <taxon>Bacteria</taxon>
        <taxon>Pseudomonadati</taxon>
        <taxon>Pseudomonadota</taxon>
        <taxon>Betaproteobacteria</taxon>
        <taxon>Nitrosomonadales</taxon>
        <taxon>Thiobacillaceae</taxon>
        <taxon>Sulfuritortus</taxon>
    </lineage>
</organism>
<keyword evidence="2 10" id="KW-0489">Methyltransferase</keyword>
<dbReference type="GO" id="GO:0016645">
    <property type="term" value="F:oxidoreductase activity, acting on the CH-NH group of donors"/>
    <property type="evidence" value="ECO:0007669"/>
    <property type="project" value="InterPro"/>
</dbReference>
<dbReference type="PANTHER" id="PTHR13847:SF283">
    <property type="entry name" value="TRNA 5-METHYLAMINOMETHYL-2-THIOURIDINE BIOSYNTHESIS BIFUNCTIONAL PROTEIN MNMC"/>
    <property type="match status" value="1"/>
</dbReference>
<evidence type="ECO:0000256" key="8">
    <source>
        <dbReference type="ARBA" id="ARBA00023002"/>
    </source>
</evidence>
<feature type="domain" description="MnmC-like methyltransferase" evidence="12">
    <location>
        <begin position="112"/>
        <end position="232"/>
    </location>
</feature>
<dbReference type="EC" id="2.1.1.61" evidence="10"/>
<dbReference type="EC" id="1.5.-.-" evidence="10"/>
<dbReference type="AlphaFoldDB" id="A0A4R3JWR5"/>
<evidence type="ECO:0000256" key="2">
    <source>
        <dbReference type="ARBA" id="ARBA00022603"/>
    </source>
</evidence>
<accession>A0A4R3JWR5</accession>
<dbReference type="InterPro" id="IPR023032">
    <property type="entry name" value="tRNA_MAMT_biosynth_bifunc_MnmC"/>
</dbReference>
<evidence type="ECO:0000256" key="6">
    <source>
        <dbReference type="ARBA" id="ARBA00022694"/>
    </source>
</evidence>
<evidence type="ECO:0000259" key="11">
    <source>
        <dbReference type="Pfam" id="PF01266"/>
    </source>
</evidence>
<protein>
    <recommendedName>
        <fullName evidence="10">tRNA 5-methylaminomethyl-2-thiouridine biosynthesis bifunctional protein MnmC</fullName>
        <shortName evidence="10">tRNA mnm(5)s(2)U biosynthesis bifunctional protein</shortName>
    </recommendedName>
    <domain>
        <recommendedName>
            <fullName evidence="10">tRNA (mnm(5)s(2)U34)-methyltransferase</fullName>
            <ecNumber evidence="10">2.1.1.61</ecNumber>
        </recommendedName>
    </domain>
    <domain>
        <recommendedName>
            <fullName evidence="10">FAD-dependent cmnm(5)s(2)U34 oxidoreductase</fullName>
            <ecNumber evidence="10">1.5.-.-</ecNumber>
        </recommendedName>
    </domain>
</protein>
<dbReference type="Proteomes" id="UP000295135">
    <property type="component" value="Unassembled WGS sequence"/>
</dbReference>
<dbReference type="Gene3D" id="3.40.50.150">
    <property type="entry name" value="Vaccinia Virus protein VP39"/>
    <property type="match status" value="1"/>
</dbReference>
<sequence>MPAHAPLVPAQLAFAANGTPYSAQFDDIYHSSDGGLGQARHVFLAGNDLPRRWQGQPRFTILETGFGLGLNFLATWAAWREDPQRAARLDFISVEKHPFGAADLAALHRRWPEFAELSATLLAQWPVLVPGFHRLYLDNGTVCLTLLLGDAQHMLRQLLAQVDAIYLDGFAPDKNPELWCAPVFKALARLAKPGATLATYTVAAAVRDGLDRVGFRTEKRPGFGRKREMLAGRFAQTHPSPSHRGRGENKAIVIGGGLAGCAVSERLAARGWQVSLIERHAAPAQEASGNLAGIVRPMLSLDDNIASRLSRACFLFALNHWRTLQAEGLPLKWFPQGVLQLARDPAHEALQREIIAARRFPSEFVRWLDAAEAGALIDWPVPLGAWLFPQGGHANPPSLCRAYLARFPDRIERHFAQEALSLEHGETGWRVLDEHGQALARAETVVLASGAEARRFGQSQHLPIRRIRGQVSHIAEGTLPSLPMALTREGYATPALDGWHCAGASYELEENPALCATSSEGNLLRLEQMLPGSTQGMDAAGLDGRVALRAVAPDRLPLAGALPDPTAQLDPHRARLADLPRLPGLYALLGLGSRGLVWHALAAERIAAQIAGDPLPLEKDLLDAIDPARFLLRARRRGKA</sequence>
<evidence type="ECO:0000256" key="9">
    <source>
        <dbReference type="ARBA" id="ARBA00023268"/>
    </source>
</evidence>
<comment type="function">
    <text evidence="10">Catalyzes the last two steps in the biosynthesis of 5-methylaminomethyl-2-thiouridine (mnm(5)s(2)U) at the wobble position (U34) in tRNA. Catalyzes the FAD-dependent demodification of cmnm(5)s(2)U34 to nm(5)s(2)U34, followed by the transfer of a methyl group from S-adenosyl-L-methionine to nm(5)s(2)U34, to form mnm(5)s(2)U34.</text>
</comment>
<name>A0A4R3JWR5_9PROT</name>
<reference evidence="13 14" key="1">
    <citation type="submission" date="2019-03" db="EMBL/GenBank/DDBJ databases">
        <title>Genomic Encyclopedia of Type Strains, Phase IV (KMG-IV): sequencing the most valuable type-strain genomes for metagenomic binning, comparative biology and taxonomic classification.</title>
        <authorList>
            <person name="Goeker M."/>
        </authorList>
    </citation>
    <scope>NUCLEOTIDE SEQUENCE [LARGE SCALE GENOMIC DNA]</scope>
    <source>
        <strain evidence="13 14">DSM 103923</strain>
    </source>
</reference>
<keyword evidence="5 10" id="KW-0949">S-adenosyl-L-methionine</keyword>
<dbReference type="HAMAP" id="MF_01102">
    <property type="entry name" value="MnmC"/>
    <property type="match status" value="1"/>
</dbReference>
<comment type="cofactor">
    <cofactor evidence="10">
        <name>FAD</name>
        <dbReference type="ChEBI" id="CHEBI:57692"/>
    </cofactor>
</comment>
<dbReference type="InterPro" id="IPR029063">
    <property type="entry name" value="SAM-dependent_MTases_sf"/>
</dbReference>
<evidence type="ECO:0000256" key="1">
    <source>
        <dbReference type="ARBA" id="ARBA00022490"/>
    </source>
</evidence>
<dbReference type="SUPFAM" id="SSF51905">
    <property type="entry name" value="FAD/NAD(P)-binding domain"/>
    <property type="match status" value="1"/>
</dbReference>
<feature type="region of interest" description="FAD-dependent cmnm(5)s(2)U34 oxidoreductase" evidence="10">
    <location>
        <begin position="254"/>
        <end position="640"/>
    </location>
</feature>
<keyword evidence="9 10" id="KW-0511">Multifunctional enzyme</keyword>
<comment type="catalytic activity">
    <reaction evidence="10">
        <text>5-aminomethyl-2-thiouridine(34) in tRNA + S-adenosyl-L-methionine = 5-methylaminomethyl-2-thiouridine(34) in tRNA + S-adenosyl-L-homocysteine + H(+)</text>
        <dbReference type="Rhea" id="RHEA:19569"/>
        <dbReference type="Rhea" id="RHEA-COMP:10195"/>
        <dbReference type="Rhea" id="RHEA-COMP:10197"/>
        <dbReference type="ChEBI" id="CHEBI:15378"/>
        <dbReference type="ChEBI" id="CHEBI:57856"/>
        <dbReference type="ChEBI" id="CHEBI:59789"/>
        <dbReference type="ChEBI" id="CHEBI:74454"/>
        <dbReference type="ChEBI" id="CHEBI:74455"/>
        <dbReference type="EC" id="2.1.1.61"/>
    </reaction>
</comment>
<keyword evidence="6 10" id="KW-0819">tRNA processing</keyword>
<dbReference type="Gene3D" id="3.50.50.60">
    <property type="entry name" value="FAD/NAD(P)-binding domain"/>
    <property type="match status" value="1"/>
</dbReference>
<keyword evidence="7 10" id="KW-0274">FAD</keyword>
<dbReference type="GO" id="GO:0005737">
    <property type="term" value="C:cytoplasm"/>
    <property type="evidence" value="ECO:0007669"/>
    <property type="project" value="UniProtKB-SubCell"/>
</dbReference>
<dbReference type="GO" id="GO:0004808">
    <property type="term" value="F:tRNA (5-methylaminomethyl-2-thiouridylate)(34)-methyltransferase activity"/>
    <property type="evidence" value="ECO:0007669"/>
    <property type="project" value="UniProtKB-EC"/>
</dbReference>
<feature type="region of interest" description="tRNA (mnm(5)s(2)U34)-methyltransferase" evidence="10">
    <location>
        <begin position="1"/>
        <end position="235"/>
    </location>
</feature>
<feature type="domain" description="FAD dependent oxidoreductase" evidence="11">
    <location>
        <begin position="251"/>
        <end position="608"/>
    </location>
</feature>
<keyword evidence="14" id="KW-1185">Reference proteome</keyword>
<evidence type="ECO:0000256" key="10">
    <source>
        <dbReference type="HAMAP-Rule" id="MF_01102"/>
    </source>
</evidence>
<dbReference type="InterPro" id="IPR008471">
    <property type="entry name" value="MnmC-like_methylTransf"/>
</dbReference>
<dbReference type="NCBIfam" id="NF002483">
    <property type="entry name" value="PRK01747.1-4"/>
    <property type="match status" value="1"/>
</dbReference>
<evidence type="ECO:0000313" key="14">
    <source>
        <dbReference type="Proteomes" id="UP000295135"/>
    </source>
</evidence>
<keyword evidence="4 10" id="KW-0808">Transferase</keyword>
<evidence type="ECO:0000256" key="3">
    <source>
        <dbReference type="ARBA" id="ARBA00022630"/>
    </source>
</evidence>
<dbReference type="Pfam" id="PF01266">
    <property type="entry name" value="DAO"/>
    <property type="match status" value="1"/>
</dbReference>
<comment type="subcellular location">
    <subcellularLocation>
        <location evidence="10">Cytoplasm</location>
    </subcellularLocation>
</comment>
<dbReference type="GO" id="GO:0050660">
    <property type="term" value="F:flavin adenine dinucleotide binding"/>
    <property type="evidence" value="ECO:0007669"/>
    <property type="project" value="UniProtKB-UniRule"/>
</dbReference>